<dbReference type="Gene3D" id="1.10.8.350">
    <property type="entry name" value="Bacterial muramidase"/>
    <property type="match status" value="1"/>
</dbReference>
<dbReference type="GO" id="GO:0008933">
    <property type="term" value="F:peptidoglycan lytic transglycosylase activity"/>
    <property type="evidence" value="ECO:0007669"/>
    <property type="project" value="TreeGrafter"/>
</dbReference>
<dbReference type="CDD" id="cd13399">
    <property type="entry name" value="Slt35-like"/>
    <property type="match status" value="1"/>
</dbReference>
<dbReference type="EMBL" id="UINC01058849">
    <property type="protein sequence ID" value="SVB81588.1"/>
    <property type="molecule type" value="Genomic_DNA"/>
</dbReference>
<accession>A0A382H2T0</accession>
<protein>
    <recommendedName>
        <fullName evidence="1">Transglycosylase SLT domain-containing protein</fullName>
    </recommendedName>
</protein>
<dbReference type="InterPro" id="IPR043426">
    <property type="entry name" value="MltB-like"/>
</dbReference>
<sequence>VLSSIRSDALKMGIPEEYLNKTFSHSGITVHDKILERFAKPYEKKSWPEYRKLFVKESRINEGSVFYKKHQKTLEDISNNIKVDAVLILSIVGVESNFGRHKGKFTVFNSLYTQIAKMPGRSKWAQKELIAYLAFCYKDNIPPHSIKGSYAGAFGYGQFIPSSFNTYAIDGNGDGIRQPYIWSDVFASVGNYLVKNGYPVSNPSNNARVYKAVYAYNHADNYVKAVLELRDELKKRIITN</sequence>
<name>A0A382H2T0_9ZZZZ</name>
<evidence type="ECO:0000313" key="2">
    <source>
        <dbReference type="EMBL" id="SVB81588.1"/>
    </source>
</evidence>
<dbReference type="Pfam" id="PF13406">
    <property type="entry name" value="SLT_2"/>
    <property type="match status" value="1"/>
</dbReference>
<dbReference type="PANTHER" id="PTHR30163:SF9">
    <property type="entry name" value="MEMBRANE-BOUND LYTIC MUREIN TRANSGLYCOSYLASE B"/>
    <property type="match status" value="1"/>
</dbReference>
<gene>
    <name evidence="2" type="ORF">METZ01_LOCUS234442</name>
</gene>
<dbReference type="PANTHER" id="PTHR30163">
    <property type="entry name" value="MEMBRANE-BOUND LYTIC MUREIN TRANSGLYCOSYLASE B"/>
    <property type="match status" value="1"/>
</dbReference>
<proteinExistence type="predicted"/>
<reference evidence="2" key="1">
    <citation type="submission" date="2018-05" db="EMBL/GenBank/DDBJ databases">
        <authorList>
            <person name="Lanie J.A."/>
            <person name="Ng W.-L."/>
            <person name="Kazmierczak K.M."/>
            <person name="Andrzejewski T.M."/>
            <person name="Davidsen T.M."/>
            <person name="Wayne K.J."/>
            <person name="Tettelin H."/>
            <person name="Glass J.I."/>
            <person name="Rusch D."/>
            <person name="Podicherti R."/>
            <person name="Tsui H.-C.T."/>
            <person name="Winkler M.E."/>
        </authorList>
    </citation>
    <scope>NUCLEOTIDE SEQUENCE</scope>
</reference>
<feature type="domain" description="Transglycosylase SLT" evidence="1">
    <location>
        <begin position="3"/>
        <end position="201"/>
    </location>
</feature>
<evidence type="ECO:0000259" key="1">
    <source>
        <dbReference type="Pfam" id="PF13406"/>
    </source>
</evidence>
<dbReference type="InterPro" id="IPR031304">
    <property type="entry name" value="SLT_2"/>
</dbReference>
<dbReference type="Gene3D" id="1.10.530.10">
    <property type="match status" value="1"/>
</dbReference>
<organism evidence="2">
    <name type="scientific">marine metagenome</name>
    <dbReference type="NCBI Taxonomy" id="408172"/>
    <lineage>
        <taxon>unclassified sequences</taxon>
        <taxon>metagenomes</taxon>
        <taxon>ecological metagenomes</taxon>
    </lineage>
</organism>
<dbReference type="GO" id="GO:0009253">
    <property type="term" value="P:peptidoglycan catabolic process"/>
    <property type="evidence" value="ECO:0007669"/>
    <property type="project" value="TreeGrafter"/>
</dbReference>
<dbReference type="SUPFAM" id="SSF53955">
    <property type="entry name" value="Lysozyme-like"/>
    <property type="match status" value="1"/>
</dbReference>
<feature type="non-terminal residue" evidence="2">
    <location>
        <position position="1"/>
    </location>
</feature>
<dbReference type="InterPro" id="IPR023346">
    <property type="entry name" value="Lysozyme-like_dom_sf"/>
</dbReference>
<dbReference type="AlphaFoldDB" id="A0A382H2T0"/>